<proteinExistence type="predicted"/>
<feature type="compositionally biased region" description="Polar residues" evidence="1">
    <location>
        <begin position="667"/>
        <end position="683"/>
    </location>
</feature>
<protein>
    <recommendedName>
        <fullName evidence="2">Myb-like domain-containing protein</fullName>
    </recommendedName>
</protein>
<dbReference type="PANTHER" id="PTHR22929:SF0">
    <property type="entry name" value="TRANSCRIPTION FACTOR TFIIIB COMPONENT B'' HOMOLOG"/>
    <property type="match status" value="1"/>
</dbReference>
<feature type="compositionally biased region" description="Basic residues" evidence="1">
    <location>
        <begin position="745"/>
        <end position="755"/>
    </location>
</feature>
<feature type="domain" description="Myb-like" evidence="2">
    <location>
        <begin position="894"/>
        <end position="942"/>
    </location>
</feature>
<feature type="compositionally biased region" description="Basic and acidic residues" evidence="1">
    <location>
        <begin position="1021"/>
        <end position="1036"/>
    </location>
</feature>
<feature type="region of interest" description="Disordered" evidence="1">
    <location>
        <begin position="19"/>
        <end position="68"/>
    </location>
</feature>
<feature type="compositionally biased region" description="Basic and acidic residues" evidence="1">
    <location>
        <begin position="756"/>
        <end position="783"/>
    </location>
</feature>
<dbReference type="InterPro" id="IPR001005">
    <property type="entry name" value="SANT/Myb"/>
</dbReference>
<evidence type="ECO:0000256" key="1">
    <source>
        <dbReference type="SAM" id="MobiDB-lite"/>
    </source>
</evidence>
<evidence type="ECO:0000313" key="3">
    <source>
        <dbReference type="EMBL" id="KAJ9704744.1"/>
    </source>
</evidence>
<dbReference type="PANTHER" id="PTHR22929">
    <property type="entry name" value="RNA POLYMERASE III TRANSCRIPTION INITIATION FACTOR B"/>
    <property type="match status" value="1"/>
</dbReference>
<reference evidence="3 4" key="1">
    <citation type="journal article" date="2023" name="BMC Biotechnol.">
        <title>Vitis rotundifolia cv Carlos genome sequencing.</title>
        <authorList>
            <person name="Huff M."/>
            <person name="Hulse-Kemp A."/>
            <person name="Scheffler B."/>
            <person name="Youngblood R."/>
            <person name="Simpson S."/>
            <person name="Babiker E."/>
            <person name="Staton M."/>
        </authorList>
    </citation>
    <scope>NUCLEOTIDE SEQUENCE [LARGE SCALE GENOMIC DNA]</scope>
    <source>
        <tissue evidence="3">Leaf</tissue>
    </source>
</reference>
<dbReference type="FunFam" id="1.10.10.60:FF:000483">
    <property type="entry name" value="Predicted protein"/>
    <property type="match status" value="1"/>
</dbReference>
<feature type="compositionally biased region" description="Acidic residues" evidence="1">
    <location>
        <begin position="1011"/>
        <end position="1020"/>
    </location>
</feature>
<dbReference type="Proteomes" id="UP001168098">
    <property type="component" value="Unassembled WGS sequence"/>
</dbReference>
<dbReference type="SMART" id="SM00717">
    <property type="entry name" value="SANT"/>
    <property type="match status" value="1"/>
</dbReference>
<accession>A0AA39AEA6</accession>
<feature type="region of interest" description="Disordered" evidence="1">
    <location>
        <begin position="634"/>
        <end position="802"/>
    </location>
</feature>
<dbReference type="GO" id="GO:0001156">
    <property type="term" value="F:TFIIIC-class transcription factor complex binding"/>
    <property type="evidence" value="ECO:0007669"/>
    <property type="project" value="TreeGrafter"/>
</dbReference>
<feature type="region of interest" description="Disordered" evidence="1">
    <location>
        <begin position="831"/>
        <end position="850"/>
    </location>
</feature>
<name>A0AA39AEA6_VITRO</name>
<feature type="region of interest" description="Disordered" evidence="1">
    <location>
        <begin position="245"/>
        <end position="270"/>
    </location>
</feature>
<gene>
    <name evidence="3" type="ORF">PVL29_003002</name>
</gene>
<dbReference type="GO" id="GO:0000126">
    <property type="term" value="C:transcription factor TFIIIB complex"/>
    <property type="evidence" value="ECO:0007669"/>
    <property type="project" value="TreeGrafter"/>
</dbReference>
<dbReference type="SUPFAM" id="SSF46689">
    <property type="entry name" value="Homeodomain-like"/>
    <property type="match status" value="1"/>
</dbReference>
<sequence>MGFDLDPLDDVLPEPAAINARAGGKFQPKAKARPRKGTSVSVPSTISNATKENTIRPTTTDSDTTESLRPIDFIQNGLNDTVGSSLATSEVGRSKDTLKDHEGLVEGVSFTDNNRSLASVSSLSQVFASGEDVGTTGAPPSETGAPHPGAISDGNGDWHSSFGKKMKNYEGSPSGLQFPHESRSSFLVNPSSQLVVEDLGSTDALHSEVAASDGNGDWVSSFGKSVGEADTLGFDLDPFDDILPGPATSNVRGSGKFQPKVKSQPRKETSASVTITLPDVTKEKPVTLASIGIDAAQSVQPANVVGNRLTDLIGPSSTTSGMLGAKEPLIEHVGLFSGVTFCDDDRSSVMVNPSGPLDAIDALHSEVAISDGNGDWNSSYGKSTGENADIFSGLEYLDDFLSQPATVTVSAASKPQPQVNMNALPANKFLETYPVYTDAEGRLSPSEAQNLPASNNKDIEEEPGISILSSVDVATAVYDPTPDQTYPILSVTEDQAAGRQADVCKNDEDFQIDNRRLQPEEVEAFSGLEALDILSKATLASGQHMGENPSQSKLHTDKDKPSFDVPHPDTVESISCSQDAHLLPSETEYMDEDSIPAFPAGEVLDFSSVRFSDSASTDPTYELPVNNKDLAKNANLDAAASGDVHSAGSGPKIPGSESSKGRKRKTLTGSVLSQKGQKSSTTGDKNETGKSSRRLRKQIVTHELVDESEDEARDNGAKPAEPPINSVADEDRNSDDEYKVENSSRKKRAPRKSKKSVAENEKPVRKRKNANETGDKSTKEPPKKFSHSTRKKRRCVDKTLLETPEDEIDHQKLPIRDLIVLAEMRERMNKEASSSKVPLANQSADDSYLHDSFDNEWETGATEQGRASNDDEENVRIQSSSHYINYQSYMDKTPTSRWSKSDTELFYEAVQQFGTDFSMIMQLFPGRTRNQVKLKYKMEERKHPLRLFEASTNRAKDHSHFELVIEQLKQVAAQEEQNSKREHSVGLTGVEEEVEEVTLETNEGATKSDQNEEGAVEEAVAEDKETDFAEFGPEKSDESDDDLYRWSQYKSEL</sequence>
<organism evidence="3 4">
    <name type="scientific">Vitis rotundifolia</name>
    <name type="common">Muscadine grape</name>
    <dbReference type="NCBI Taxonomy" id="103349"/>
    <lineage>
        <taxon>Eukaryota</taxon>
        <taxon>Viridiplantae</taxon>
        <taxon>Streptophyta</taxon>
        <taxon>Embryophyta</taxon>
        <taxon>Tracheophyta</taxon>
        <taxon>Spermatophyta</taxon>
        <taxon>Magnoliopsida</taxon>
        <taxon>eudicotyledons</taxon>
        <taxon>Gunneridae</taxon>
        <taxon>Pentapetalae</taxon>
        <taxon>rosids</taxon>
        <taxon>Vitales</taxon>
        <taxon>Vitaceae</taxon>
        <taxon>Viteae</taxon>
        <taxon>Vitis</taxon>
    </lineage>
</organism>
<feature type="compositionally biased region" description="Basic residues" evidence="1">
    <location>
        <begin position="784"/>
        <end position="795"/>
    </location>
</feature>
<dbReference type="InterPro" id="IPR009057">
    <property type="entry name" value="Homeodomain-like_sf"/>
</dbReference>
<feature type="region of interest" description="Disordered" evidence="1">
    <location>
        <begin position="130"/>
        <end position="183"/>
    </location>
</feature>
<dbReference type="Gene3D" id="1.10.10.60">
    <property type="entry name" value="Homeodomain-like"/>
    <property type="match status" value="1"/>
</dbReference>
<feature type="region of interest" description="Disordered" evidence="1">
    <location>
        <begin position="974"/>
        <end position="1053"/>
    </location>
</feature>
<keyword evidence="4" id="KW-1185">Reference proteome</keyword>
<feature type="compositionally biased region" description="Low complexity" evidence="1">
    <location>
        <begin position="58"/>
        <end position="67"/>
    </location>
</feature>
<dbReference type="CDD" id="cd00167">
    <property type="entry name" value="SANT"/>
    <property type="match status" value="1"/>
</dbReference>
<feature type="region of interest" description="Disordered" evidence="1">
    <location>
        <begin position="542"/>
        <end position="572"/>
    </location>
</feature>
<dbReference type="EMBL" id="JARBHA010000003">
    <property type="protein sequence ID" value="KAJ9704744.1"/>
    <property type="molecule type" value="Genomic_DNA"/>
</dbReference>
<evidence type="ECO:0000313" key="4">
    <source>
        <dbReference type="Proteomes" id="UP001168098"/>
    </source>
</evidence>
<feature type="compositionally biased region" description="Polar residues" evidence="1">
    <location>
        <begin position="831"/>
        <end position="845"/>
    </location>
</feature>
<feature type="compositionally biased region" description="Polar residues" evidence="1">
    <location>
        <begin position="38"/>
        <end position="57"/>
    </location>
</feature>
<comment type="caution">
    <text evidence="3">The sequence shown here is derived from an EMBL/GenBank/DDBJ whole genome shotgun (WGS) entry which is preliminary data.</text>
</comment>
<feature type="compositionally biased region" description="Basic and acidic residues" evidence="1">
    <location>
        <begin position="554"/>
        <end position="570"/>
    </location>
</feature>
<feature type="compositionally biased region" description="Basic and acidic residues" evidence="1">
    <location>
        <begin position="729"/>
        <end position="744"/>
    </location>
</feature>
<dbReference type="InterPro" id="IPR039467">
    <property type="entry name" value="TFIIIB_B''_Myb"/>
</dbReference>
<dbReference type="AlphaFoldDB" id="A0AA39AEA6"/>
<evidence type="ECO:0000259" key="2">
    <source>
        <dbReference type="SMART" id="SM00717"/>
    </source>
</evidence>
<dbReference type="Pfam" id="PF15963">
    <property type="entry name" value="Myb_DNA-bind_7"/>
    <property type="match status" value="1"/>
</dbReference>
<dbReference type="GO" id="GO:0070898">
    <property type="term" value="P:RNA polymerase III preinitiation complex assembly"/>
    <property type="evidence" value="ECO:0007669"/>
    <property type="project" value="TreeGrafter"/>
</dbReference>